<feature type="region of interest" description="Disordered" evidence="1">
    <location>
        <begin position="1"/>
        <end position="69"/>
    </location>
</feature>
<gene>
    <name evidence="2" type="ORF">S01H4_12651</name>
</gene>
<comment type="caution">
    <text evidence="2">The sequence shown here is derived from an EMBL/GenBank/DDBJ whole genome shotgun (WGS) entry which is preliminary data.</text>
</comment>
<organism evidence="2">
    <name type="scientific">marine sediment metagenome</name>
    <dbReference type="NCBI Taxonomy" id="412755"/>
    <lineage>
        <taxon>unclassified sequences</taxon>
        <taxon>metagenomes</taxon>
        <taxon>ecological metagenomes</taxon>
    </lineage>
</organism>
<protein>
    <submittedName>
        <fullName evidence="2">Uncharacterized protein</fullName>
    </submittedName>
</protein>
<accession>X1B1H1</accession>
<proteinExistence type="predicted"/>
<reference evidence="2" key="1">
    <citation type="journal article" date="2014" name="Front. Microbiol.">
        <title>High frequency of phylogenetically diverse reductive dehalogenase-homologous genes in deep subseafloor sedimentary metagenomes.</title>
        <authorList>
            <person name="Kawai M."/>
            <person name="Futagami T."/>
            <person name="Toyoda A."/>
            <person name="Takaki Y."/>
            <person name="Nishi S."/>
            <person name="Hori S."/>
            <person name="Arai W."/>
            <person name="Tsubouchi T."/>
            <person name="Morono Y."/>
            <person name="Uchiyama I."/>
            <person name="Ito T."/>
            <person name="Fujiyama A."/>
            <person name="Inagaki F."/>
            <person name="Takami H."/>
        </authorList>
    </citation>
    <scope>NUCLEOTIDE SEQUENCE</scope>
    <source>
        <strain evidence="2">Expedition CK06-06</strain>
    </source>
</reference>
<feature type="non-terminal residue" evidence="2">
    <location>
        <position position="231"/>
    </location>
</feature>
<feature type="non-terminal residue" evidence="2">
    <location>
        <position position="1"/>
    </location>
</feature>
<feature type="compositionally biased region" description="Basic and acidic residues" evidence="1">
    <location>
        <begin position="13"/>
        <end position="29"/>
    </location>
</feature>
<dbReference type="AlphaFoldDB" id="X1B1H1"/>
<feature type="compositionally biased region" description="Basic and acidic residues" evidence="1">
    <location>
        <begin position="40"/>
        <end position="68"/>
    </location>
</feature>
<evidence type="ECO:0000313" key="2">
    <source>
        <dbReference type="EMBL" id="GAG65851.1"/>
    </source>
</evidence>
<dbReference type="EMBL" id="BART01005433">
    <property type="protein sequence ID" value="GAG65851.1"/>
    <property type="molecule type" value="Genomic_DNA"/>
</dbReference>
<name>X1B1H1_9ZZZZ</name>
<evidence type="ECO:0000256" key="1">
    <source>
        <dbReference type="SAM" id="MobiDB-lite"/>
    </source>
</evidence>
<sequence length="231" mass="27784">PRKPSESVKTSHKLFEQMKESEQREEKLKKQTYSNVTEQQEQRKLKMKEKQEKLQTLREKKKQDDELTSKGQELLELGNQKLKQKEFDEAKNLYNQAIGLFTQLGWYDQIAILKNEIRNIELYKREEELKLKKASYSKIKEEQDFQKRVSDVLNEKQKHQTKLQERQKAIPPEIKNKLEKVELIRAKADKEESMNNFPRVLSRYQYIQSLYNSIPKDIIDLTEEIRLIEQK</sequence>